<keyword evidence="1" id="KW-0472">Membrane</keyword>
<name>A0ABV6P7Y0_9MICC</name>
<protein>
    <submittedName>
        <fullName evidence="2">Uncharacterized protein</fullName>
    </submittedName>
</protein>
<proteinExistence type="predicted"/>
<keyword evidence="3" id="KW-1185">Reference proteome</keyword>
<feature type="transmembrane region" description="Helical" evidence="1">
    <location>
        <begin position="136"/>
        <end position="158"/>
    </location>
</feature>
<reference evidence="2 3" key="1">
    <citation type="submission" date="2024-09" db="EMBL/GenBank/DDBJ databases">
        <authorList>
            <person name="Sun Q."/>
            <person name="Mori K."/>
        </authorList>
    </citation>
    <scope>NUCLEOTIDE SEQUENCE [LARGE SCALE GENOMIC DNA]</scope>
    <source>
        <strain evidence="2 3">NCAIM B.02604</strain>
    </source>
</reference>
<accession>A0ABV6P7Y0</accession>
<sequence>MLTKTADLFRTARIGLQLWTRRQWLIALGSSIGYALLLGLPTVLIPNDIFARDIDTLWWNYPVWILTSIFAGMLTASYIRPRAEAQTEEIENDSTAETRSAKMGTVGGVLAFFAVGCPVCNKLALIALGYTGAMTYFAPIQPFFAVGALLLTAIALLYRLRGQVYCPIKPVPTAA</sequence>
<evidence type="ECO:0000256" key="1">
    <source>
        <dbReference type="SAM" id="Phobius"/>
    </source>
</evidence>
<comment type="caution">
    <text evidence="2">The sequence shown here is derived from an EMBL/GenBank/DDBJ whole genome shotgun (WGS) entry which is preliminary data.</text>
</comment>
<feature type="transmembrane region" description="Helical" evidence="1">
    <location>
        <begin position="24"/>
        <end position="45"/>
    </location>
</feature>
<feature type="transmembrane region" description="Helical" evidence="1">
    <location>
        <begin position="57"/>
        <end position="79"/>
    </location>
</feature>
<feature type="transmembrane region" description="Helical" evidence="1">
    <location>
        <begin position="109"/>
        <end position="130"/>
    </location>
</feature>
<dbReference type="RefSeq" id="WP_377457926.1">
    <property type="nucleotide sequence ID" value="NZ_JBHLUB010000002.1"/>
</dbReference>
<keyword evidence="1" id="KW-0812">Transmembrane</keyword>
<evidence type="ECO:0000313" key="3">
    <source>
        <dbReference type="Proteomes" id="UP001589862"/>
    </source>
</evidence>
<organism evidence="2 3">
    <name type="scientific">Micrococcoides hystricis</name>
    <dbReference type="NCBI Taxonomy" id="1572761"/>
    <lineage>
        <taxon>Bacteria</taxon>
        <taxon>Bacillati</taxon>
        <taxon>Actinomycetota</taxon>
        <taxon>Actinomycetes</taxon>
        <taxon>Micrococcales</taxon>
        <taxon>Micrococcaceae</taxon>
        <taxon>Micrococcoides</taxon>
    </lineage>
</organism>
<evidence type="ECO:0000313" key="2">
    <source>
        <dbReference type="EMBL" id="MFC0581236.1"/>
    </source>
</evidence>
<dbReference type="EMBL" id="JBHLUB010000002">
    <property type="protein sequence ID" value="MFC0581236.1"/>
    <property type="molecule type" value="Genomic_DNA"/>
</dbReference>
<keyword evidence="1" id="KW-1133">Transmembrane helix</keyword>
<gene>
    <name evidence="2" type="ORF">ACFFFR_02375</name>
</gene>
<dbReference type="Proteomes" id="UP001589862">
    <property type="component" value="Unassembled WGS sequence"/>
</dbReference>